<dbReference type="AlphaFoldDB" id="A0A842I5I4"/>
<proteinExistence type="predicted"/>
<dbReference type="Gene3D" id="3.30.450.20">
    <property type="entry name" value="PAS domain"/>
    <property type="match status" value="1"/>
</dbReference>
<sequence length="408" mass="44183">MTAVFQTGDVRTGEAPFGLDETFFSRTDGRGVIRAYNDVFMRISGFPAAELRNAPHRLIRHPDMPKGVFQLLWDGIQSGYPVAAYVKNKAKDGRYYWVLALVTPCNGGYLSVRMKPTSGLFAQVVAEYAALLAAERDEKLTPPQSAARLLGRLTELGFARYANFQARALASEFVAHDAALRAEPDGRIAAMLRLAEQAETIRAQKARVTADLRRLQLVPVNMRIISARIERSGGPLGAIADNYRDLAGTVMRELNRLLGDGDAASPFVMAGEEAALFQHGASRLMRMAERQFARQTMAGDGIDIAAERSALAALAADYDAQASEALVGLARISGRLVADIGSLRRAIVALDSIRIMSRVECGRMPKPHEGLASLITALDGFHSGLDAHLYKIAGAAQSVREEADLIGT</sequence>
<gene>
    <name evidence="2" type="ORF">H7F16_05210</name>
</gene>
<name>A0A842I5I4_9RHOB</name>
<dbReference type="Pfam" id="PF08447">
    <property type="entry name" value="PAS_3"/>
    <property type="match status" value="1"/>
</dbReference>
<accession>A0A842I5I4</accession>
<dbReference type="SUPFAM" id="SSF55785">
    <property type="entry name" value="PYP-like sensor domain (PAS domain)"/>
    <property type="match status" value="1"/>
</dbReference>
<feature type="domain" description="PAS fold-3" evidence="1">
    <location>
        <begin position="36"/>
        <end position="105"/>
    </location>
</feature>
<keyword evidence="3" id="KW-1185">Reference proteome</keyword>
<dbReference type="EMBL" id="JACLQD010000001">
    <property type="protein sequence ID" value="MBC2834896.1"/>
    <property type="molecule type" value="Genomic_DNA"/>
</dbReference>
<dbReference type="InterPro" id="IPR013655">
    <property type="entry name" value="PAS_fold_3"/>
</dbReference>
<dbReference type="InterPro" id="IPR035965">
    <property type="entry name" value="PAS-like_dom_sf"/>
</dbReference>
<organism evidence="2 3">
    <name type="scientific">Paragemmobacter straminiformis</name>
    <dbReference type="NCBI Taxonomy" id="2045119"/>
    <lineage>
        <taxon>Bacteria</taxon>
        <taxon>Pseudomonadati</taxon>
        <taxon>Pseudomonadota</taxon>
        <taxon>Alphaproteobacteria</taxon>
        <taxon>Rhodobacterales</taxon>
        <taxon>Paracoccaceae</taxon>
        <taxon>Paragemmobacter</taxon>
    </lineage>
</organism>
<protein>
    <submittedName>
        <fullName evidence="2">PAS domain-containing protein</fullName>
    </submittedName>
</protein>
<reference evidence="2 3" key="1">
    <citation type="journal article" date="2017" name="Int. J. Syst. Evol. Microbiol.">
        <title>Gemmobacter straminiformis sp. nov., isolated from an artificial fountain.</title>
        <authorList>
            <person name="Kang J.Y."/>
            <person name="Kim M.J."/>
            <person name="Chun J."/>
            <person name="Son K.P."/>
            <person name="Jahng K.Y."/>
        </authorList>
    </citation>
    <scope>NUCLEOTIDE SEQUENCE [LARGE SCALE GENOMIC DNA]</scope>
    <source>
        <strain evidence="2 3">CAM-8</strain>
    </source>
</reference>
<dbReference type="RefSeq" id="WP_185796462.1">
    <property type="nucleotide sequence ID" value="NZ_JACLQD010000001.1"/>
</dbReference>
<comment type="caution">
    <text evidence="2">The sequence shown here is derived from an EMBL/GenBank/DDBJ whole genome shotgun (WGS) entry which is preliminary data.</text>
</comment>
<dbReference type="InterPro" id="IPR000014">
    <property type="entry name" value="PAS"/>
</dbReference>
<evidence type="ECO:0000259" key="1">
    <source>
        <dbReference type="Pfam" id="PF08447"/>
    </source>
</evidence>
<evidence type="ECO:0000313" key="3">
    <source>
        <dbReference type="Proteomes" id="UP000555411"/>
    </source>
</evidence>
<evidence type="ECO:0000313" key="2">
    <source>
        <dbReference type="EMBL" id="MBC2834896.1"/>
    </source>
</evidence>
<dbReference type="CDD" id="cd00130">
    <property type="entry name" value="PAS"/>
    <property type="match status" value="1"/>
</dbReference>
<dbReference type="Proteomes" id="UP000555411">
    <property type="component" value="Unassembled WGS sequence"/>
</dbReference>